<keyword evidence="1 5" id="KW-0378">Hydrolase</keyword>
<feature type="binding site" evidence="4">
    <location>
        <position position="119"/>
    </location>
    <ligand>
        <name>substrate</name>
    </ligand>
</feature>
<dbReference type="InterPro" id="IPR052369">
    <property type="entry name" value="UG_Glycosaminoglycan_Hydrolase"/>
</dbReference>
<dbReference type="Pfam" id="PF07470">
    <property type="entry name" value="Glyco_hydro_88"/>
    <property type="match status" value="1"/>
</dbReference>
<dbReference type="InterPro" id="IPR010905">
    <property type="entry name" value="Glyco_hydro_88"/>
</dbReference>
<dbReference type="OrthoDB" id="428577at2"/>
<evidence type="ECO:0000256" key="2">
    <source>
        <dbReference type="ARBA" id="ARBA00038358"/>
    </source>
</evidence>
<dbReference type="AlphaFoldDB" id="A0A562YD12"/>
<dbReference type="SUPFAM" id="SSF48208">
    <property type="entry name" value="Six-hairpin glycosidases"/>
    <property type="match status" value="1"/>
</dbReference>
<evidence type="ECO:0000313" key="6">
    <source>
        <dbReference type="Proteomes" id="UP000295814"/>
    </source>
</evidence>
<dbReference type="Proteomes" id="UP000295814">
    <property type="component" value="Unassembled WGS sequence"/>
</dbReference>
<feature type="binding site" evidence="4">
    <location>
        <position position="240"/>
    </location>
    <ligand>
        <name>substrate</name>
    </ligand>
</feature>
<protein>
    <submittedName>
        <fullName evidence="5">Glucuronyl hydrolase</fullName>
    </submittedName>
</protein>
<name>A0A562YD12_9FLAO</name>
<evidence type="ECO:0000256" key="1">
    <source>
        <dbReference type="ARBA" id="ARBA00022801"/>
    </source>
</evidence>
<dbReference type="InterPro" id="IPR008928">
    <property type="entry name" value="6-hairpin_glycosidase_sf"/>
</dbReference>
<evidence type="ECO:0000313" key="5">
    <source>
        <dbReference type="EMBL" id="TWO32299.1"/>
    </source>
</evidence>
<feature type="binding site" evidence="4">
    <location>
        <position position="256"/>
    </location>
    <ligand>
        <name>substrate</name>
    </ligand>
</feature>
<feature type="active site" description="Nucleophile" evidence="3">
    <location>
        <position position="119"/>
    </location>
</feature>
<dbReference type="InterPro" id="IPR012341">
    <property type="entry name" value="6hp_glycosidase-like_sf"/>
</dbReference>
<organism evidence="5 6">
    <name type="scientific">Seonamhaeicola sediminis</name>
    <dbReference type="NCBI Taxonomy" id="2528206"/>
    <lineage>
        <taxon>Bacteria</taxon>
        <taxon>Pseudomonadati</taxon>
        <taxon>Bacteroidota</taxon>
        <taxon>Flavobacteriia</taxon>
        <taxon>Flavobacteriales</taxon>
        <taxon>Flavobacteriaceae</taxon>
    </lineage>
</organism>
<evidence type="ECO:0000256" key="4">
    <source>
        <dbReference type="PIRSR" id="PIRSR610905-2"/>
    </source>
</evidence>
<comment type="caution">
    <text evidence="5">The sequence shown here is derived from an EMBL/GenBank/DDBJ whole genome shotgun (WGS) entry which is preliminary data.</text>
</comment>
<evidence type="ECO:0000256" key="3">
    <source>
        <dbReference type="PIRSR" id="PIRSR610905-1"/>
    </source>
</evidence>
<dbReference type="EMBL" id="SMZJ02000005">
    <property type="protein sequence ID" value="TWO32299.1"/>
    <property type="molecule type" value="Genomic_DNA"/>
</dbReference>
<gene>
    <name evidence="5" type="ORF">E1J38_010525</name>
</gene>
<dbReference type="PANTHER" id="PTHR36845:SF1">
    <property type="entry name" value="HYDROLASE, PUTATIVE (AFU_ORTHOLOGUE AFUA_7G05090)-RELATED"/>
    <property type="match status" value="1"/>
</dbReference>
<feature type="binding site" evidence="4">
    <location>
        <position position="180"/>
    </location>
    <ligand>
        <name>substrate</name>
    </ligand>
</feature>
<dbReference type="PROSITE" id="PS51257">
    <property type="entry name" value="PROKAR_LIPOPROTEIN"/>
    <property type="match status" value="1"/>
</dbReference>
<keyword evidence="6" id="KW-1185">Reference proteome</keyword>
<dbReference type="PANTHER" id="PTHR36845">
    <property type="entry name" value="HYDROLASE, PUTATIVE (AFU_ORTHOLOGUE AFUA_7G05090)-RELATED"/>
    <property type="match status" value="1"/>
</dbReference>
<comment type="similarity">
    <text evidence="2">Belongs to the glycosyl hydrolase 88 family.</text>
</comment>
<dbReference type="GO" id="GO:0052757">
    <property type="term" value="F:chondroitin hydrolase activity"/>
    <property type="evidence" value="ECO:0007669"/>
    <property type="project" value="TreeGrafter"/>
</dbReference>
<reference evidence="5 6" key="2">
    <citation type="submission" date="2019-07" db="EMBL/GenBank/DDBJ databases">
        <title>Seonamhaeicola sp. W255 draft genome.</title>
        <authorList>
            <person name="Zhang X.-Y."/>
            <person name="Zhang R."/>
            <person name="Zhong Y.-L."/>
            <person name="Du Z.-J."/>
        </authorList>
    </citation>
    <scope>NUCLEOTIDE SEQUENCE [LARGE SCALE GENOMIC DNA]</scope>
    <source>
        <strain evidence="5 6">W255</strain>
    </source>
</reference>
<sequence>MKNLFQCAIAAFFILMLGCCTTSKKRQVFSVEQAKQALDTALVQYELMYNSISDRAKYPTSTHEDGRTRWTPPTGWTSGFFPGSLWYLYDYSGLEKFREMAETTNAPLDTIKTYTGTHDIGFMLYCSFGNGLRLTGNKEYKEILKIGAKTLASRYNPVTKTTLSWSWGARMGWQFPVIIDNMMNLELLFWAAKETNNKEFYDIATTHATTTIKNHYREDYSCYHVVDYDTINGSIRWQGTFQGTSDSSAWARGQSWGLYGYTMVYRETKDTKYLEQAENIAGFILNHPNLPEDLIPYWDFNAPNIPDAERDASAAALMASCFLELSQYVTEPNKTTYYTAAEKILAKLSSEEYLAKTGDNNFFILKHSVGFHPRGLEVDSPINYTDYYYIEALLRYIALNEES</sequence>
<dbReference type="GO" id="GO:0000272">
    <property type="term" value="P:polysaccharide catabolic process"/>
    <property type="evidence" value="ECO:0007669"/>
    <property type="project" value="TreeGrafter"/>
</dbReference>
<reference evidence="5 6" key="1">
    <citation type="submission" date="2019-03" db="EMBL/GenBank/DDBJ databases">
        <authorList>
            <person name="Zhong Y.L."/>
        </authorList>
    </citation>
    <scope>NUCLEOTIDE SEQUENCE [LARGE SCALE GENOMIC DNA]</scope>
    <source>
        <strain evidence="5 6">W255</strain>
    </source>
</reference>
<feature type="active site" description="Proton donor" evidence="3">
    <location>
        <position position="180"/>
    </location>
</feature>
<accession>A0A562YD12</accession>
<proteinExistence type="inferred from homology"/>
<feature type="binding site" evidence="4">
    <location>
        <position position="252"/>
    </location>
    <ligand>
        <name>substrate</name>
    </ligand>
</feature>
<dbReference type="Gene3D" id="1.50.10.10">
    <property type="match status" value="1"/>
</dbReference>